<organism evidence="1">
    <name type="scientific">Eucalyptus grandis</name>
    <name type="common">Flooded gum</name>
    <dbReference type="NCBI Taxonomy" id="71139"/>
    <lineage>
        <taxon>Eukaryota</taxon>
        <taxon>Viridiplantae</taxon>
        <taxon>Streptophyta</taxon>
        <taxon>Embryophyta</taxon>
        <taxon>Tracheophyta</taxon>
        <taxon>Spermatophyta</taxon>
        <taxon>Magnoliopsida</taxon>
        <taxon>eudicotyledons</taxon>
        <taxon>Gunneridae</taxon>
        <taxon>Pentapetalae</taxon>
        <taxon>rosids</taxon>
        <taxon>malvids</taxon>
        <taxon>Myrtales</taxon>
        <taxon>Myrtaceae</taxon>
        <taxon>Myrtoideae</taxon>
        <taxon>Eucalypteae</taxon>
        <taxon>Eucalyptus</taxon>
    </lineage>
</organism>
<dbReference type="EMBL" id="KK198755">
    <property type="protein sequence ID" value="KCW78918.1"/>
    <property type="molecule type" value="Genomic_DNA"/>
</dbReference>
<accession>A0A059CKG6</accession>
<name>A0A059CKG6_EUCGR</name>
<gene>
    <name evidence="1" type="ORF">EUGRSUZ_C00356</name>
</gene>
<dbReference type="AlphaFoldDB" id="A0A059CKG6"/>
<protein>
    <submittedName>
        <fullName evidence="1">Uncharacterized protein</fullName>
    </submittedName>
</protein>
<proteinExistence type="predicted"/>
<dbReference type="Gramene" id="KCW78918">
    <property type="protein sequence ID" value="KCW78918"/>
    <property type="gene ID" value="EUGRSUZ_C00356"/>
</dbReference>
<evidence type="ECO:0000313" key="1">
    <source>
        <dbReference type="EMBL" id="KCW78918.1"/>
    </source>
</evidence>
<reference evidence="1" key="1">
    <citation type="submission" date="2013-07" db="EMBL/GenBank/DDBJ databases">
        <title>The genome of Eucalyptus grandis.</title>
        <authorList>
            <person name="Schmutz J."/>
            <person name="Hayes R."/>
            <person name="Myburg A."/>
            <person name="Tuskan G."/>
            <person name="Grattapaglia D."/>
            <person name="Rokhsar D.S."/>
        </authorList>
    </citation>
    <scope>NUCLEOTIDE SEQUENCE</scope>
    <source>
        <tissue evidence="1">Leaf extractions</tissue>
    </source>
</reference>
<dbReference type="InParanoid" id="A0A059CKG6"/>
<sequence>MSTSQQTRACALLAFCRHARFGNLWTPRELVQNPQKSGDLLRFSIGNWTGRPEIFQWLNYFCGGHGIFPPAHM</sequence>